<evidence type="ECO:0000313" key="1">
    <source>
        <dbReference type="EMBL" id="WNZ25392.1"/>
    </source>
</evidence>
<organism evidence="1">
    <name type="scientific">Leptolyngbya sp. NK1-12</name>
    <dbReference type="NCBI Taxonomy" id="2547451"/>
    <lineage>
        <taxon>Bacteria</taxon>
        <taxon>Bacillati</taxon>
        <taxon>Cyanobacteriota</taxon>
        <taxon>Cyanophyceae</taxon>
        <taxon>Leptolyngbyales</taxon>
        <taxon>Leptolyngbyaceae</taxon>
        <taxon>Leptolyngbya group</taxon>
        <taxon>Leptolyngbya</taxon>
    </lineage>
</organism>
<dbReference type="EMBL" id="CP053586">
    <property type="protein sequence ID" value="WNZ25392.1"/>
    <property type="molecule type" value="Genomic_DNA"/>
</dbReference>
<accession>A0AA96WWQ8</accession>
<name>A0AA96WWQ8_9CYAN</name>
<dbReference type="AlphaFoldDB" id="A0AA96WWQ8"/>
<reference evidence="1" key="1">
    <citation type="submission" date="2020-05" db="EMBL/GenBank/DDBJ databases">
        <authorList>
            <person name="Zhu T."/>
            <person name="Keshari N."/>
            <person name="Lu X."/>
        </authorList>
    </citation>
    <scope>NUCLEOTIDE SEQUENCE</scope>
    <source>
        <strain evidence="1">NK1-12</strain>
    </source>
</reference>
<proteinExistence type="predicted"/>
<protein>
    <submittedName>
        <fullName evidence="1">Uncharacterized protein</fullName>
    </submittedName>
</protein>
<dbReference type="RefSeq" id="WP_316431537.1">
    <property type="nucleotide sequence ID" value="NZ_CP053586.1"/>
</dbReference>
<sequence length="53" mass="6083">MSRRRRNIWIEAVLWVIAEMILSSAGMDTIADYSEFLVNQKLTVSVESIVRIA</sequence>
<gene>
    <name evidence="1" type="ORF">HJG54_22760</name>
</gene>